<evidence type="ECO:0000313" key="1">
    <source>
        <dbReference type="EMBL" id="KAK4189009.1"/>
    </source>
</evidence>
<sequence>MSSPHNKEGRKINHGDGPARNTLPLLFCVKSTDRWRDVCDTFRQGVRRYTSFFSSLSLSRSVGKEAVSLVLGCRACVTPGALYSRRSLPCAVLVLVYPVSTGTKGSSSYFVPDTFREGCQLRVLGQGQKPTRDVAFACLATVQPMMHDGKLLFAHKMYYYIGTARPFNSAVEYLLSTAAFCFSIPTHHPLSASHRLSELNRVASRSR</sequence>
<reference evidence="1" key="2">
    <citation type="submission" date="2023-05" db="EMBL/GenBank/DDBJ databases">
        <authorList>
            <consortium name="Lawrence Berkeley National Laboratory"/>
            <person name="Steindorff A."/>
            <person name="Hensen N."/>
            <person name="Bonometti L."/>
            <person name="Westerberg I."/>
            <person name="Brannstrom I.O."/>
            <person name="Guillou S."/>
            <person name="Cros-Aarteil S."/>
            <person name="Calhoun S."/>
            <person name="Haridas S."/>
            <person name="Kuo A."/>
            <person name="Mondo S."/>
            <person name="Pangilinan J."/>
            <person name="Riley R."/>
            <person name="Labutti K."/>
            <person name="Andreopoulos B."/>
            <person name="Lipzen A."/>
            <person name="Chen C."/>
            <person name="Yanf M."/>
            <person name="Daum C."/>
            <person name="Ng V."/>
            <person name="Clum A."/>
            <person name="Ohm R."/>
            <person name="Martin F."/>
            <person name="Silar P."/>
            <person name="Natvig D."/>
            <person name="Lalanne C."/>
            <person name="Gautier V."/>
            <person name="Ament-Velasquez S.L."/>
            <person name="Kruys A."/>
            <person name="Hutchinson M.I."/>
            <person name="Powell A.J."/>
            <person name="Barry K."/>
            <person name="Miller A.N."/>
            <person name="Grigoriev I.V."/>
            <person name="Debuchy R."/>
            <person name="Gladieux P."/>
            <person name="Thoren M.H."/>
            <person name="Johannesson H."/>
        </authorList>
    </citation>
    <scope>NUCLEOTIDE SEQUENCE</scope>
    <source>
        <strain evidence="1">PSN309</strain>
    </source>
</reference>
<organism evidence="1 2">
    <name type="scientific">Podospora australis</name>
    <dbReference type="NCBI Taxonomy" id="1536484"/>
    <lineage>
        <taxon>Eukaryota</taxon>
        <taxon>Fungi</taxon>
        <taxon>Dikarya</taxon>
        <taxon>Ascomycota</taxon>
        <taxon>Pezizomycotina</taxon>
        <taxon>Sordariomycetes</taxon>
        <taxon>Sordariomycetidae</taxon>
        <taxon>Sordariales</taxon>
        <taxon>Podosporaceae</taxon>
        <taxon>Podospora</taxon>
    </lineage>
</organism>
<name>A0AAN7AJJ7_9PEZI</name>
<evidence type="ECO:0000313" key="2">
    <source>
        <dbReference type="Proteomes" id="UP001302126"/>
    </source>
</evidence>
<dbReference type="Proteomes" id="UP001302126">
    <property type="component" value="Unassembled WGS sequence"/>
</dbReference>
<comment type="caution">
    <text evidence="1">The sequence shown here is derived from an EMBL/GenBank/DDBJ whole genome shotgun (WGS) entry which is preliminary data.</text>
</comment>
<proteinExistence type="predicted"/>
<dbReference type="EMBL" id="MU864380">
    <property type="protein sequence ID" value="KAK4189009.1"/>
    <property type="molecule type" value="Genomic_DNA"/>
</dbReference>
<accession>A0AAN7AJJ7</accession>
<dbReference type="AlphaFoldDB" id="A0AAN7AJJ7"/>
<gene>
    <name evidence="1" type="ORF">QBC35DRAFT_169821</name>
</gene>
<reference evidence="1" key="1">
    <citation type="journal article" date="2023" name="Mol. Phylogenet. Evol.">
        <title>Genome-scale phylogeny and comparative genomics of the fungal order Sordariales.</title>
        <authorList>
            <person name="Hensen N."/>
            <person name="Bonometti L."/>
            <person name="Westerberg I."/>
            <person name="Brannstrom I.O."/>
            <person name="Guillou S."/>
            <person name="Cros-Aarteil S."/>
            <person name="Calhoun S."/>
            <person name="Haridas S."/>
            <person name="Kuo A."/>
            <person name="Mondo S."/>
            <person name="Pangilinan J."/>
            <person name="Riley R."/>
            <person name="LaButti K."/>
            <person name="Andreopoulos B."/>
            <person name="Lipzen A."/>
            <person name="Chen C."/>
            <person name="Yan M."/>
            <person name="Daum C."/>
            <person name="Ng V."/>
            <person name="Clum A."/>
            <person name="Steindorff A."/>
            <person name="Ohm R.A."/>
            <person name="Martin F."/>
            <person name="Silar P."/>
            <person name="Natvig D.O."/>
            <person name="Lalanne C."/>
            <person name="Gautier V."/>
            <person name="Ament-Velasquez S.L."/>
            <person name="Kruys A."/>
            <person name="Hutchinson M.I."/>
            <person name="Powell A.J."/>
            <person name="Barry K."/>
            <person name="Miller A.N."/>
            <person name="Grigoriev I.V."/>
            <person name="Debuchy R."/>
            <person name="Gladieux P."/>
            <person name="Hiltunen Thoren M."/>
            <person name="Johannesson H."/>
        </authorList>
    </citation>
    <scope>NUCLEOTIDE SEQUENCE</scope>
    <source>
        <strain evidence="1">PSN309</strain>
    </source>
</reference>
<protein>
    <submittedName>
        <fullName evidence="1">Uncharacterized protein</fullName>
    </submittedName>
</protein>
<keyword evidence="2" id="KW-1185">Reference proteome</keyword>